<keyword evidence="6 9" id="KW-0418">Kinase</keyword>
<comment type="similarity">
    <text evidence="1 9">Belongs to the guanylate kinase family.</text>
</comment>
<dbReference type="InterPro" id="IPR008145">
    <property type="entry name" value="GK/Ca_channel_bsu"/>
</dbReference>
<evidence type="ECO:0000256" key="7">
    <source>
        <dbReference type="ARBA" id="ARBA00022840"/>
    </source>
</evidence>
<dbReference type="SMART" id="SM00072">
    <property type="entry name" value="GuKc"/>
    <property type="match status" value="1"/>
</dbReference>
<evidence type="ECO:0000256" key="6">
    <source>
        <dbReference type="ARBA" id="ARBA00022777"/>
    </source>
</evidence>
<evidence type="ECO:0000256" key="8">
    <source>
        <dbReference type="ARBA" id="ARBA00030128"/>
    </source>
</evidence>
<keyword evidence="4 9" id="KW-0808">Transferase</keyword>
<evidence type="ECO:0000313" key="11">
    <source>
        <dbReference type="EMBL" id="QXX79285.1"/>
    </source>
</evidence>
<dbReference type="PROSITE" id="PS00856">
    <property type="entry name" value="GUANYLATE_KINASE_1"/>
    <property type="match status" value="1"/>
</dbReference>
<dbReference type="HAMAP" id="MF_00328">
    <property type="entry name" value="Guanylate_kinase"/>
    <property type="match status" value="1"/>
</dbReference>
<keyword evidence="7 9" id="KW-0067">ATP-binding</keyword>
<comment type="subcellular location">
    <subcellularLocation>
        <location evidence="9">Cytoplasm</location>
    </subcellularLocation>
</comment>
<keyword evidence="9" id="KW-0963">Cytoplasm</keyword>
<evidence type="ECO:0000259" key="10">
    <source>
        <dbReference type="PROSITE" id="PS50052"/>
    </source>
</evidence>
<sequence>MSPLSMSTSYPGTVFMVVAPSGAGKSSLVNALLTNDSNIMLSISATTRAPRPGESHGEHYFFVDKPRFEQMCADNAMLEWAKVHDNYYGTPREPIQKALQEGRDVLLEIDWQGARLARAHFPEAVGIFILPPSLPTLQARLRKRGQDSEETIARRLEAAEHEIAHVHDCQYAIINEDFDTALQQLLSIVQASRLRTATQSVRHRQLFQQLGANALLNQG</sequence>
<dbReference type="EMBL" id="CP049362">
    <property type="protein sequence ID" value="QXX79285.1"/>
    <property type="molecule type" value="Genomic_DNA"/>
</dbReference>
<comment type="function">
    <text evidence="9">Essential for recycling GMP and indirectly, cGMP.</text>
</comment>
<reference evidence="11 12" key="1">
    <citation type="submission" date="2020-02" db="EMBL/GenBank/DDBJ databases">
        <title>Partial ammonium oxidation to N2 by heterotrophic bacteria.</title>
        <authorList>
            <person name="Wu M."/>
        </authorList>
    </citation>
    <scope>NUCLEOTIDE SEQUENCE [LARGE SCALE GENOMIC DNA]</scope>
    <source>
        <strain evidence="11 12">HO-1</strain>
    </source>
</reference>
<dbReference type="Gene3D" id="3.30.63.10">
    <property type="entry name" value="Guanylate Kinase phosphate binding domain"/>
    <property type="match status" value="1"/>
</dbReference>
<dbReference type="InterPro" id="IPR008144">
    <property type="entry name" value="Guanylate_kin-like_dom"/>
</dbReference>
<evidence type="ECO:0000256" key="1">
    <source>
        <dbReference type="ARBA" id="ARBA00005790"/>
    </source>
</evidence>
<evidence type="ECO:0000256" key="2">
    <source>
        <dbReference type="ARBA" id="ARBA00012961"/>
    </source>
</evidence>
<dbReference type="EC" id="2.7.4.8" evidence="2 9"/>
<dbReference type="InterPro" id="IPR020590">
    <property type="entry name" value="Guanylate_kinase_CS"/>
</dbReference>
<dbReference type="CDD" id="cd00071">
    <property type="entry name" value="GMPK"/>
    <property type="match status" value="1"/>
</dbReference>
<name>A0ABX8SWA4_9BURK</name>
<keyword evidence="5 9" id="KW-0547">Nucleotide-binding</keyword>
<dbReference type="Pfam" id="PF00625">
    <property type="entry name" value="Guanylate_kin"/>
    <property type="match status" value="1"/>
</dbReference>
<dbReference type="Gene3D" id="3.40.50.300">
    <property type="entry name" value="P-loop containing nucleotide triphosphate hydrolases"/>
    <property type="match status" value="1"/>
</dbReference>
<dbReference type="GO" id="GO:0004385">
    <property type="term" value="F:GMP kinase activity"/>
    <property type="evidence" value="ECO:0007669"/>
    <property type="project" value="UniProtKB-EC"/>
</dbReference>
<dbReference type="PANTHER" id="PTHR23117:SF13">
    <property type="entry name" value="GUANYLATE KINASE"/>
    <property type="match status" value="1"/>
</dbReference>
<comment type="catalytic activity">
    <reaction evidence="9">
        <text>GMP + ATP = GDP + ADP</text>
        <dbReference type="Rhea" id="RHEA:20780"/>
        <dbReference type="ChEBI" id="CHEBI:30616"/>
        <dbReference type="ChEBI" id="CHEBI:58115"/>
        <dbReference type="ChEBI" id="CHEBI:58189"/>
        <dbReference type="ChEBI" id="CHEBI:456216"/>
        <dbReference type="EC" id="2.7.4.8"/>
    </reaction>
</comment>
<dbReference type="InterPro" id="IPR027417">
    <property type="entry name" value="P-loop_NTPase"/>
</dbReference>
<gene>
    <name evidence="9 11" type="primary">gmk</name>
    <name evidence="11" type="ORF">FE795_09820</name>
</gene>
<evidence type="ECO:0000256" key="5">
    <source>
        <dbReference type="ARBA" id="ARBA00022741"/>
    </source>
</evidence>
<dbReference type="SUPFAM" id="SSF52540">
    <property type="entry name" value="P-loop containing nucleoside triphosphate hydrolases"/>
    <property type="match status" value="1"/>
</dbReference>
<dbReference type="NCBIfam" id="TIGR03263">
    <property type="entry name" value="guanyl_kin"/>
    <property type="match status" value="1"/>
</dbReference>
<keyword evidence="12" id="KW-1185">Reference proteome</keyword>
<evidence type="ECO:0000256" key="9">
    <source>
        <dbReference type="HAMAP-Rule" id="MF_00328"/>
    </source>
</evidence>
<evidence type="ECO:0000313" key="12">
    <source>
        <dbReference type="Proteomes" id="UP000826050"/>
    </source>
</evidence>
<dbReference type="PANTHER" id="PTHR23117">
    <property type="entry name" value="GUANYLATE KINASE-RELATED"/>
    <property type="match status" value="1"/>
</dbReference>
<dbReference type="Proteomes" id="UP000826050">
    <property type="component" value="Chromosome"/>
</dbReference>
<protein>
    <recommendedName>
        <fullName evidence="3 9">Guanylate kinase</fullName>
        <ecNumber evidence="2 9">2.7.4.8</ecNumber>
    </recommendedName>
    <alternativeName>
        <fullName evidence="8 9">GMP kinase</fullName>
    </alternativeName>
</protein>
<dbReference type="PROSITE" id="PS50052">
    <property type="entry name" value="GUANYLATE_KINASE_2"/>
    <property type="match status" value="1"/>
</dbReference>
<feature type="domain" description="Guanylate kinase-like" evidence="10">
    <location>
        <begin position="12"/>
        <end position="190"/>
    </location>
</feature>
<accession>A0ABX8SWA4</accession>
<evidence type="ECO:0000256" key="4">
    <source>
        <dbReference type="ARBA" id="ARBA00022679"/>
    </source>
</evidence>
<organism evidence="11 12">
    <name type="scientific">Alcaligenes ammonioxydans</name>
    <dbReference type="NCBI Taxonomy" id="2582914"/>
    <lineage>
        <taxon>Bacteria</taxon>
        <taxon>Pseudomonadati</taxon>
        <taxon>Pseudomonadota</taxon>
        <taxon>Betaproteobacteria</taxon>
        <taxon>Burkholderiales</taxon>
        <taxon>Alcaligenaceae</taxon>
        <taxon>Alcaligenes</taxon>
    </lineage>
</organism>
<dbReference type="InterPro" id="IPR017665">
    <property type="entry name" value="Guanylate_kinase"/>
</dbReference>
<proteinExistence type="inferred from homology"/>
<evidence type="ECO:0000256" key="3">
    <source>
        <dbReference type="ARBA" id="ARBA00016296"/>
    </source>
</evidence>
<feature type="binding site" evidence="9">
    <location>
        <begin position="19"/>
        <end position="26"/>
    </location>
    <ligand>
        <name>ATP</name>
        <dbReference type="ChEBI" id="CHEBI:30616"/>
    </ligand>
</feature>